<dbReference type="OrthoDB" id="2270427at2"/>
<dbReference type="Gene3D" id="1.10.10.10">
    <property type="entry name" value="Winged helix-like DNA-binding domain superfamily/Winged helix DNA-binding domain"/>
    <property type="match status" value="1"/>
</dbReference>
<dbReference type="Pfam" id="PF08223">
    <property type="entry name" value="PaaX_C"/>
    <property type="match status" value="1"/>
</dbReference>
<dbReference type="Gene3D" id="1.20.58.1460">
    <property type="match status" value="1"/>
</dbReference>
<dbReference type="EMBL" id="VJZD01000125">
    <property type="protein sequence ID" value="MPY34730.1"/>
    <property type="molecule type" value="Genomic_DNA"/>
</dbReference>
<feature type="region of interest" description="Disordered" evidence="1">
    <location>
        <begin position="260"/>
        <end position="290"/>
    </location>
</feature>
<dbReference type="Pfam" id="PF20803">
    <property type="entry name" value="PaaX_M"/>
    <property type="match status" value="1"/>
</dbReference>
<evidence type="ECO:0000313" key="6">
    <source>
        <dbReference type="Proteomes" id="UP000325849"/>
    </source>
</evidence>
<accession>A0A5N8VHN9</accession>
<protein>
    <submittedName>
        <fullName evidence="5">PaaX domain-containing protein, C-domain protein</fullName>
    </submittedName>
</protein>
<reference evidence="5 6" key="1">
    <citation type="submission" date="2019-07" db="EMBL/GenBank/DDBJ databases">
        <title>New species of Amycolatopsis and Streptomyces.</title>
        <authorList>
            <person name="Duangmal K."/>
            <person name="Teo W.F.A."/>
            <person name="Lipun K."/>
        </authorList>
    </citation>
    <scope>NUCLEOTIDE SEQUENCE [LARGE SCALE GENOMIC DNA]</scope>
    <source>
        <strain evidence="5 6">NBRC 109810</strain>
    </source>
</reference>
<sequence>MRMNVPAEPGEVDLRPLSARSVVLSLLLGAHPPELPVRDLVRAVEPFGVGGSTLRAALSRMVAAGDLRRTDAVYGLSDRLLSRQRRQDEAVQPRTRAWRGDWEMVVITATGRGPAERADLRARLAALRLAELREGVWLRPANLLRTLPEDLEAVAQHYTARPGGTAADRSGADTAAADRSPAALAASLWPLDAWAVTARSLLAHVACVDRPADRLTGFAAVVRHLLADPVLPPELLPDDWPGAALRSAYTDYQGELARTVRQHGRTGGETETEPGPGRGRNGGAAAADAR</sequence>
<feature type="domain" description="Transcriptional repressor PaaX-like central Cas2-like" evidence="4">
    <location>
        <begin position="96"/>
        <end position="149"/>
    </location>
</feature>
<dbReference type="PANTHER" id="PTHR30319">
    <property type="entry name" value="PHENYLACETIC ACID REGULATOR-RELATED TRANSCRIPTIONAL REPRESSOR"/>
    <property type="match status" value="1"/>
</dbReference>
<name>A0A5N8VHN9_9ACTN</name>
<dbReference type="AlphaFoldDB" id="A0A5N8VHN9"/>
<proteinExistence type="predicted"/>
<dbReference type="InterPro" id="IPR036388">
    <property type="entry name" value="WH-like_DNA-bd_sf"/>
</dbReference>
<dbReference type="Pfam" id="PF07848">
    <property type="entry name" value="PaaX"/>
    <property type="match status" value="1"/>
</dbReference>
<dbReference type="Gene3D" id="3.30.70.2650">
    <property type="match status" value="1"/>
</dbReference>
<dbReference type="GO" id="GO:0006351">
    <property type="term" value="P:DNA-templated transcription"/>
    <property type="evidence" value="ECO:0007669"/>
    <property type="project" value="TreeGrafter"/>
</dbReference>
<evidence type="ECO:0000313" key="5">
    <source>
        <dbReference type="EMBL" id="MPY34730.1"/>
    </source>
</evidence>
<dbReference type="InterPro" id="IPR048846">
    <property type="entry name" value="PaaX-like_central"/>
</dbReference>
<evidence type="ECO:0000259" key="2">
    <source>
        <dbReference type="Pfam" id="PF07848"/>
    </source>
</evidence>
<evidence type="ECO:0000259" key="3">
    <source>
        <dbReference type="Pfam" id="PF08223"/>
    </source>
</evidence>
<feature type="domain" description="Transcriptional repressor PaaX-like C-terminal" evidence="3">
    <location>
        <begin position="223"/>
        <end position="263"/>
    </location>
</feature>
<feature type="domain" description="Transcriptional repressor PaaX-like N-terminal" evidence="2">
    <location>
        <begin position="18"/>
        <end position="79"/>
    </location>
</feature>
<evidence type="ECO:0000259" key="4">
    <source>
        <dbReference type="Pfam" id="PF20803"/>
    </source>
</evidence>
<organism evidence="5 6">
    <name type="scientific">Streptomyces adustus</name>
    <dbReference type="NCBI Taxonomy" id="1609272"/>
    <lineage>
        <taxon>Bacteria</taxon>
        <taxon>Bacillati</taxon>
        <taxon>Actinomycetota</taxon>
        <taxon>Actinomycetes</taxon>
        <taxon>Kitasatosporales</taxon>
        <taxon>Streptomycetaceae</taxon>
        <taxon>Streptomyces</taxon>
    </lineage>
</organism>
<keyword evidence="6" id="KW-1185">Reference proteome</keyword>
<dbReference type="InterPro" id="IPR012906">
    <property type="entry name" value="PaaX-like_N"/>
</dbReference>
<evidence type="ECO:0000256" key="1">
    <source>
        <dbReference type="SAM" id="MobiDB-lite"/>
    </source>
</evidence>
<comment type="caution">
    <text evidence="5">The sequence shown here is derived from an EMBL/GenBank/DDBJ whole genome shotgun (WGS) entry which is preliminary data.</text>
</comment>
<dbReference type="RefSeq" id="WP_152892445.1">
    <property type="nucleotide sequence ID" value="NZ_VJZD01000125.1"/>
</dbReference>
<dbReference type="InterPro" id="IPR013225">
    <property type="entry name" value="PaaX_C"/>
</dbReference>
<gene>
    <name evidence="5" type="ORF">FNH09_26875</name>
</gene>
<dbReference type="Proteomes" id="UP000325849">
    <property type="component" value="Unassembled WGS sequence"/>
</dbReference>
<dbReference type="PANTHER" id="PTHR30319:SF1">
    <property type="entry name" value="TRANSCRIPTIONAL REPRESSOR PAAX"/>
    <property type="match status" value="1"/>
</dbReference>